<evidence type="ECO:0000313" key="2">
    <source>
        <dbReference type="EMBL" id="GAC99460.1"/>
    </source>
</evidence>
<dbReference type="RefSeq" id="XP_012193047.1">
    <property type="nucleotide sequence ID" value="XM_012337657.1"/>
</dbReference>
<protein>
    <submittedName>
        <fullName evidence="2">Potential zinc finger protein</fullName>
    </submittedName>
</protein>
<feature type="region of interest" description="Disordered" evidence="1">
    <location>
        <begin position="45"/>
        <end position="100"/>
    </location>
</feature>
<feature type="compositionally biased region" description="Polar residues" evidence="1">
    <location>
        <begin position="55"/>
        <end position="77"/>
    </location>
</feature>
<dbReference type="GO" id="GO:0006355">
    <property type="term" value="P:regulation of DNA-templated transcription"/>
    <property type="evidence" value="ECO:0007669"/>
    <property type="project" value="InterPro"/>
</dbReference>
<keyword evidence="3" id="KW-1185">Reference proteome</keyword>
<dbReference type="eggNOG" id="ENOG502RDQW">
    <property type="taxonomic scope" value="Eukaryota"/>
</dbReference>
<dbReference type="PANTHER" id="PTHR36167">
    <property type="entry name" value="C2H2 FINGER DOMAIN TRANSCRIPTION FACTOR (EUROFUNG)-RELATED"/>
    <property type="match status" value="1"/>
</dbReference>
<dbReference type="PANTHER" id="PTHR36167:SF3">
    <property type="entry name" value="C2H2 FINGER DOMAIN TRANSCRIPTION FACTOR (EUROFUNG)-RELATED"/>
    <property type="match status" value="1"/>
</dbReference>
<organism evidence="2 3">
    <name type="scientific">Pseudozyma hubeiensis (strain SY62)</name>
    <name type="common">Yeast</name>
    <dbReference type="NCBI Taxonomy" id="1305764"/>
    <lineage>
        <taxon>Eukaryota</taxon>
        <taxon>Fungi</taxon>
        <taxon>Dikarya</taxon>
        <taxon>Basidiomycota</taxon>
        <taxon>Ustilaginomycotina</taxon>
        <taxon>Ustilaginomycetes</taxon>
        <taxon>Ustilaginales</taxon>
        <taxon>Ustilaginaceae</taxon>
        <taxon>Pseudozyma</taxon>
    </lineage>
</organism>
<feature type="region of interest" description="Disordered" evidence="1">
    <location>
        <begin position="226"/>
        <end position="247"/>
    </location>
</feature>
<dbReference type="STRING" id="1305764.R9PMX3"/>
<gene>
    <name evidence="2" type="ORF">PHSY_007061</name>
</gene>
<proteinExistence type="predicted"/>
<dbReference type="HOGENOM" id="CLU_940498_0_0_1"/>
<dbReference type="AlphaFoldDB" id="R9PMX3"/>
<accession>R9PMX3</accession>
<sequence length="296" mass="32318">MHAFGEYSHSGTTFCRQEWLQPSTWEQRVAADGVQLPYLCATAHEESRRTHQDPMWTSAQNSLTPNLESSSRESNTYVHGGSASIPTSGHTSSLSSSRSLSQTNASLNEGWLGQEAYDIVHGDGEQRQVFPTKWEEDHHVGIVHENGPYGALANSIDGHNHDLAVHFPREAVEAAACQLSGPGSSALDANSNLVGGRMEEGCIGSKKRIWYRAPNGQFASATQAVSGQLARDENGSGSGQGGSRGSVAIRRIRRRRKSEEVERKYRCDFDGCDKAYGTLNRTYHARMHGDEDEAAA</sequence>
<evidence type="ECO:0000313" key="3">
    <source>
        <dbReference type="Proteomes" id="UP000014071"/>
    </source>
</evidence>
<dbReference type="OrthoDB" id="1939603at2759"/>
<reference evidence="3" key="1">
    <citation type="journal article" date="2013" name="Genome Announc.">
        <title>Draft genome sequence of the basidiomycetous yeast-like fungus Pseudozyma hubeiensis SY62, which produces an abundant amount of the biosurfactant mannosylerythritol lipids.</title>
        <authorList>
            <person name="Konishi M."/>
            <person name="Hatada Y."/>
            <person name="Horiuchi J."/>
        </authorList>
    </citation>
    <scope>NUCLEOTIDE SEQUENCE [LARGE SCALE GENOMIC DNA]</scope>
    <source>
        <strain evidence="3">SY62</strain>
    </source>
</reference>
<feature type="compositionally biased region" description="Low complexity" evidence="1">
    <location>
        <begin position="84"/>
        <end position="100"/>
    </location>
</feature>
<dbReference type="EMBL" id="DF238831">
    <property type="protein sequence ID" value="GAC99460.1"/>
    <property type="molecule type" value="Genomic_DNA"/>
</dbReference>
<dbReference type="InterPro" id="IPR039327">
    <property type="entry name" value="CON7-like"/>
</dbReference>
<evidence type="ECO:0000256" key="1">
    <source>
        <dbReference type="SAM" id="MobiDB-lite"/>
    </source>
</evidence>
<name>R9PMX3_PSEHS</name>
<dbReference type="Proteomes" id="UP000014071">
    <property type="component" value="Unassembled WGS sequence"/>
</dbReference>
<dbReference type="GeneID" id="24112326"/>